<organism evidence="4 5">
    <name type="scientific">Trapa incisa</name>
    <dbReference type="NCBI Taxonomy" id="236973"/>
    <lineage>
        <taxon>Eukaryota</taxon>
        <taxon>Viridiplantae</taxon>
        <taxon>Streptophyta</taxon>
        <taxon>Embryophyta</taxon>
        <taxon>Tracheophyta</taxon>
        <taxon>Spermatophyta</taxon>
        <taxon>Magnoliopsida</taxon>
        <taxon>eudicotyledons</taxon>
        <taxon>Gunneridae</taxon>
        <taxon>Pentapetalae</taxon>
        <taxon>rosids</taxon>
        <taxon>malvids</taxon>
        <taxon>Myrtales</taxon>
        <taxon>Lythraceae</taxon>
        <taxon>Trapa</taxon>
    </lineage>
</organism>
<feature type="domain" description="DC1" evidence="3">
    <location>
        <begin position="127"/>
        <end position="182"/>
    </location>
</feature>
<gene>
    <name evidence="4" type="ORF">SAY87_028768</name>
</gene>
<dbReference type="InterPro" id="IPR046349">
    <property type="entry name" value="C1-like_sf"/>
</dbReference>
<reference evidence="4 5" key="1">
    <citation type="journal article" date="2023" name="Hortic Res">
        <title>Pangenome of water caltrop reveals structural variations and asymmetric subgenome divergence after allopolyploidization.</title>
        <authorList>
            <person name="Zhang X."/>
            <person name="Chen Y."/>
            <person name="Wang L."/>
            <person name="Yuan Y."/>
            <person name="Fang M."/>
            <person name="Shi L."/>
            <person name="Lu R."/>
            <person name="Comes H.P."/>
            <person name="Ma Y."/>
            <person name="Chen Y."/>
            <person name="Huang G."/>
            <person name="Zhou Y."/>
            <person name="Zheng Z."/>
            <person name="Qiu Y."/>
        </authorList>
    </citation>
    <scope>NUCLEOTIDE SEQUENCE [LARGE SCALE GENOMIC DNA]</scope>
    <source>
        <tissue evidence="4">Roots</tissue>
    </source>
</reference>
<feature type="domain" description="DC1" evidence="3">
    <location>
        <begin position="7"/>
        <end position="58"/>
    </location>
</feature>
<evidence type="ECO:0000313" key="4">
    <source>
        <dbReference type="EMBL" id="KAK4773749.1"/>
    </source>
</evidence>
<feature type="region of interest" description="Disordered" evidence="2">
    <location>
        <begin position="186"/>
        <end position="223"/>
    </location>
</feature>
<dbReference type="InterPro" id="IPR004146">
    <property type="entry name" value="DC1"/>
</dbReference>
<evidence type="ECO:0000313" key="5">
    <source>
        <dbReference type="Proteomes" id="UP001345219"/>
    </source>
</evidence>
<protein>
    <recommendedName>
        <fullName evidence="3">DC1 domain-containing protein</fullName>
    </recommendedName>
</protein>
<dbReference type="Proteomes" id="UP001345219">
    <property type="component" value="Chromosome 22"/>
</dbReference>
<proteinExistence type="predicted"/>
<feature type="domain" description="DC1" evidence="3">
    <location>
        <begin position="69"/>
        <end position="116"/>
    </location>
</feature>
<name>A0AAN7QP22_9MYRT</name>
<dbReference type="EMBL" id="JAXIOK010000004">
    <property type="protein sequence ID" value="KAK4773749.1"/>
    <property type="molecule type" value="Genomic_DNA"/>
</dbReference>
<evidence type="ECO:0000256" key="2">
    <source>
        <dbReference type="SAM" id="MobiDB-lite"/>
    </source>
</evidence>
<dbReference type="PANTHER" id="PTHR46288:SF27">
    <property type="entry name" value="CYSTEINE_HISTIDINE-RICH C1 DOMAIN FAMILY PROTEIN"/>
    <property type="match status" value="1"/>
</dbReference>
<evidence type="ECO:0000256" key="1">
    <source>
        <dbReference type="ARBA" id="ARBA00022737"/>
    </source>
</evidence>
<keyword evidence="5" id="KW-1185">Reference proteome</keyword>
<dbReference type="SUPFAM" id="SSF57889">
    <property type="entry name" value="Cysteine-rich domain"/>
    <property type="match status" value="1"/>
</dbReference>
<keyword evidence="1" id="KW-0677">Repeat</keyword>
<accession>A0AAN7QP22</accession>
<dbReference type="AlphaFoldDB" id="A0AAN7QP22"/>
<evidence type="ECO:0000259" key="3">
    <source>
        <dbReference type="Pfam" id="PF03107"/>
    </source>
</evidence>
<dbReference type="Pfam" id="PF03107">
    <property type="entry name" value="C1_2"/>
    <property type="match status" value="3"/>
</dbReference>
<dbReference type="PANTHER" id="PTHR46288">
    <property type="entry name" value="PHORBOL-ESTER/DAG-TYPE DOMAIN-CONTAINING PROTEIN"/>
    <property type="match status" value="1"/>
</dbReference>
<sequence>MELFKHFSHHHALRPFEVREAGEISYSRTCSSCRGDLTAGSAYRCSKPRCDFFLHGSCFSLPPQLHHVSHPSHPLKLLSTPPYPGKDFICNACGETSSAYTYHCSDCTYDLHVACAHLPHSVIRQDHPHLLNLHFPGLAHENENENTDDKIRCCSVCHGSVADQCWAYACEKCSFSTHLGCATEAADGQPEQSDESNTSHESEEGVGADARRVGNGGASDHFASSQPAQYNLQVPQFQNHMSFPNPQFMNELASSLNHSHMPQFQNPTSYPNPQFTNHLASSQNHLQMPQFQDPTRYSNPQFTNEFARSQNHLHMPHFQSPAGYQYPQLTNELSSSQNHLHMPQFQNPTSYPNPQFRNEIANSQNHLQTPQFQYHASYLNAYIMKEAAESVNRLV</sequence>
<comment type="caution">
    <text evidence="4">The sequence shown here is derived from an EMBL/GenBank/DDBJ whole genome shotgun (WGS) entry which is preliminary data.</text>
</comment>